<organism evidence="1">
    <name type="scientific">marine sediment metagenome</name>
    <dbReference type="NCBI Taxonomy" id="412755"/>
    <lineage>
        <taxon>unclassified sequences</taxon>
        <taxon>metagenomes</taxon>
        <taxon>ecological metagenomes</taxon>
    </lineage>
</organism>
<evidence type="ECO:0000313" key="1">
    <source>
        <dbReference type="EMBL" id="KKN61753.1"/>
    </source>
</evidence>
<evidence type="ECO:0008006" key="2">
    <source>
        <dbReference type="Google" id="ProtNLM"/>
    </source>
</evidence>
<proteinExistence type="predicted"/>
<gene>
    <name evidence="1" type="ORF">LCGC14_0518690</name>
</gene>
<sequence>MGLIKLIILIALLFLAFASWRKLKTWQAAKRPPAASPGSPLLMVRCARCNVHLPQRMAIRDESNWYCCQEHLDENSDS</sequence>
<accession>A0A0F9V7A1</accession>
<protein>
    <recommendedName>
        <fullName evidence="2">MYND finger</fullName>
    </recommendedName>
</protein>
<comment type="caution">
    <text evidence="1">The sequence shown here is derived from an EMBL/GenBank/DDBJ whole genome shotgun (WGS) entry which is preliminary data.</text>
</comment>
<dbReference type="EMBL" id="LAZR01000647">
    <property type="protein sequence ID" value="KKN61753.1"/>
    <property type="molecule type" value="Genomic_DNA"/>
</dbReference>
<dbReference type="AlphaFoldDB" id="A0A0F9V7A1"/>
<dbReference type="NCBIfam" id="NF041023">
    <property type="entry name" value="PP0621_fam"/>
    <property type="match status" value="1"/>
</dbReference>
<name>A0A0F9V7A1_9ZZZZ</name>
<dbReference type="InterPro" id="IPR049708">
    <property type="entry name" value="PP0621-like"/>
</dbReference>
<reference evidence="1" key="1">
    <citation type="journal article" date="2015" name="Nature">
        <title>Complex archaea that bridge the gap between prokaryotes and eukaryotes.</title>
        <authorList>
            <person name="Spang A."/>
            <person name="Saw J.H."/>
            <person name="Jorgensen S.L."/>
            <person name="Zaremba-Niedzwiedzka K."/>
            <person name="Martijn J."/>
            <person name="Lind A.E."/>
            <person name="van Eijk R."/>
            <person name="Schleper C."/>
            <person name="Guy L."/>
            <person name="Ettema T.J."/>
        </authorList>
    </citation>
    <scope>NUCLEOTIDE SEQUENCE</scope>
</reference>